<evidence type="ECO:0000313" key="3">
    <source>
        <dbReference type="EMBL" id="KAI7790949.1"/>
    </source>
</evidence>
<feature type="domain" description="Immunoglobulin V-set" evidence="2">
    <location>
        <begin position="21"/>
        <end position="123"/>
    </location>
</feature>
<reference evidence="3" key="1">
    <citation type="submission" date="2021-02" db="EMBL/GenBank/DDBJ databases">
        <title>Comparative genomics reveals that relaxation of natural selection precedes convergent phenotypic evolution of cavefish.</title>
        <authorList>
            <person name="Peng Z."/>
        </authorList>
    </citation>
    <scope>NUCLEOTIDE SEQUENCE</scope>
    <source>
        <tissue evidence="3">Muscle</tissue>
    </source>
</reference>
<dbReference type="SUPFAM" id="SSF48726">
    <property type="entry name" value="Immunoglobulin"/>
    <property type="match status" value="2"/>
</dbReference>
<comment type="caution">
    <text evidence="3">The sequence shown here is derived from an EMBL/GenBank/DDBJ whole genome shotgun (WGS) entry which is preliminary data.</text>
</comment>
<feature type="signal peptide" evidence="1">
    <location>
        <begin position="1"/>
        <end position="18"/>
    </location>
</feature>
<dbReference type="EMBL" id="JAFHDT010000025">
    <property type="protein sequence ID" value="KAI7790949.1"/>
    <property type="molecule type" value="Genomic_DNA"/>
</dbReference>
<evidence type="ECO:0000256" key="1">
    <source>
        <dbReference type="SAM" id="SignalP"/>
    </source>
</evidence>
<sequence>MNTISLLFIISFINGVFGDEVKTVMEGDSVTLHTDLTDMTGVIRIIWRVGEEDSYSFLCGINENKTIDVYNNDVRFRGRLQVNNQNGDLTIKNMRVKHSGRYQAEINYINRAGTTYKNFRVTVCDADTFEEKSVTERHSVTLPTDVQTHRDDLIVWRFGDEGLLIAKHDKEDNKSSIYDGEGFRDRLKLDDHTGEFTTNSFVIFNSFIEKCTL</sequence>
<dbReference type="InterPro" id="IPR036179">
    <property type="entry name" value="Ig-like_dom_sf"/>
</dbReference>
<evidence type="ECO:0000259" key="2">
    <source>
        <dbReference type="Pfam" id="PF07686"/>
    </source>
</evidence>
<dbReference type="PANTHER" id="PTHR21063">
    <property type="entry name" value="LFA-3"/>
    <property type="match status" value="1"/>
</dbReference>
<dbReference type="PANTHER" id="PTHR21063:SF4">
    <property type="entry name" value="CD48 ANTIGEN-RELATED"/>
    <property type="match status" value="1"/>
</dbReference>
<organism evidence="3 4">
    <name type="scientific">Triplophysa rosa</name>
    <name type="common">Cave loach</name>
    <dbReference type="NCBI Taxonomy" id="992332"/>
    <lineage>
        <taxon>Eukaryota</taxon>
        <taxon>Metazoa</taxon>
        <taxon>Chordata</taxon>
        <taxon>Craniata</taxon>
        <taxon>Vertebrata</taxon>
        <taxon>Euteleostomi</taxon>
        <taxon>Actinopterygii</taxon>
        <taxon>Neopterygii</taxon>
        <taxon>Teleostei</taxon>
        <taxon>Ostariophysi</taxon>
        <taxon>Cypriniformes</taxon>
        <taxon>Nemacheilidae</taxon>
        <taxon>Triplophysa</taxon>
    </lineage>
</organism>
<protein>
    <recommendedName>
        <fullName evidence="2">Immunoglobulin V-set domain-containing protein</fullName>
    </recommendedName>
</protein>
<proteinExistence type="predicted"/>
<dbReference type="Proteomes" id="UP001059041">
    <property type="component" value="Linkage Group LG25"/>
</dbReference>
<dbReference type="AlphaFoldDB" id="A0A9W7T5L6"/>
<keyword evidence="1" id="KW-0732">Signal</keyword>
<dbReference type="InterPro" id="IPR013783">
    <property type="entry name" value="Ig-like_fold"/>
</dbReference>
<keyword evidence="4" id="KW-1185">Reference proteome</keyword>
<feature type="chain" id="PRO_5040730755" description="Immunoglobulin V-set domain-containing protein" evidence="1">
    <location>
        <begin position="19"/>
        <end position="213"/>
    </location>
</feature>
<gene>
    <name evidence="3" type="ORF">IRJ41_005412</name>
</gene>
<dbReference type="InterPro" id="IPR013106">
    <property type="entry name" value="Ig_V-set"/>
</dbReference>
<name>A0A9W7T5L6_TRIRA</name>
<dbReference type="Pfam" id="PF07686">
    <property type="entry name" value="V-set"/>
    <property type="match status" value="1"/>
</dbReference>
<evidence type="ECO:0000313" key="4">
    <source>
        <dbReference type="Proteomes" id="UP001059041"/>
    </source>
</evidence>
<accession>A0A9W7T5L6</accession>
<dbReference type="Gene3D" id="2.60.40.10">
    <property type="entry name" value="Immunoglobulins"/>
    <property type="match status" value="2"/>
</dbReference>